<evidence type="ECO:0000259" key="6">
    <source>
        <dbReference type="SMART" id="SM00089"/>
    </source>
</evidence>
<evidence type="ECO:0000256" key="1">
    <source>
        <dbReference type="ARBA" id="ARBA00001947"/>
    </source>
</evidence>
<dbReference type="InterPro" id="IPR000601">
    <property type="entry name" value="PKD_dom"/>
</dbReference>
<dbReference type="Proteomes" id="UP000509626">
    <property type="component" value="Chromosome"/>
</dbReference>
<dbReference type="InterPro" id="IPR055438">
    <property type="entry name" value="AstE_AspA_cat"/>
</dbReference>
<feature type="compositionally biased region" description="Acidic residues" evidence="5">
    <location>
        <begin position="310"/>
        <end position="319"/>
    </location>
</feature>
<feature type="domain" description="PKD/Chitinase" evidence="6">
    <location>
        <begin position="302"/>
        <end position="390"/>
    </location>
</feature>
<dbReference type="SUPFAM" id="SSF49299">
    <property type="entry name" value="PKD domain"/>
    <property type="match status" value="1"/>
</dbReference>
<dbReference type="GO" id="GO:0046872">
    <property type="term" value="F:metal ion binding"/>
    <property type="evidence" value="ECO:0007669"/>
    <property type="project" value="UniProtKB-KW"/>
</dbReference>
<evidence type="ECO:0000256" key="2">
    <source>
        <dbReference type="ARBA" id="ARBA00022723"/>
    </source>
</evidence>
<accession>A0A7D5QCT2</accession>
<keyword evidence="8" id="KW-1185">Reference proteome</keyword>
<dbReference type="InterPro" id="IPR013783">
    <property type="entry name" value="Ig-like_fold"/>
</dbReference>
<feature type="region of interest" description="Disordered" evidence="5">
    <location>
        <begin position="263"/>
        <end position="321"/>
    </location>
</feature>
<dbReference type="OrthoDB" id="308103at2157"/>
<evidence type="ECO:0000313" key="8">
    <source>
        <dbReference type="Proteomes" id="UP000509626"/>
    </source>
</evidence>
<dbReference type="Pfam" id="PF24827">
    <property type="entry name" value="AstE_AspA_cat"/>
    <property type="match status" value="1"/>
</dbReference>
<dbReference type="InterPro" id="IPR053138">
    <property type="entry name" value="N-alpha-Ac-DABA_deacetylase"/>
</dbReference>
<name>A0A7D5QCT2_9EURY</name>
<feature type="compositionally biased region" description="Acidic residues" evidence="5">
    <location>
        <begin position="263"/>
        <end position="300"/>
    </location>
</feature>
<dbReference type="Gene3D" id="3.40.630.10">
    <property type="entry name" value="Zn peptidases"/>
    <property type="match status" value="1"/>
</dbReference>
<dbReference type="KEGG" id="halu:HUG12_18440"/>
<dbReference type="AlphaFoldDB" id="A0A7D5QCT2"/>
<dbReference type="RefSeq" id="WP_179270182.1">
    <property type="nucleotide sequence ID" value="NZ_CP058579.1"/>
</dbReference>
<sequence length="390" mass="41590">MQPETERRPLLAAAAGVALGGLGIVGASDRANAETSEDSFTILEGTEYETTGTVRTADADGPTVLVVGGLHGNEVAGYEAAASVSDMDIVRGRLVTVPRANVTAIESGSRIGDDGTDLNRQFPTGEEPTTELARAIWGVLERFEPDVVIDLHESRNLYDGDVEDGVGQAIFHSRDAEAEREAEEAADQLNENHVSDSAYDFTVAPFSLPPSETPNMLVHKAARDTDAVAFLAETVSSEPELSTRIRWHRRIVRSLLWEELLDESAIDDGDDEDGDEGEDGDDGDEEDGSDGEDDGADNEPPEAVIGTDPADAEDVDFSEGDTVVLDASASSDPDGEIVRYEWDVDGTDEFEEGGETVEASLSYCGELSMALRVTDDDGATATEEVVISTE</sequence>
<keyword evidence="2" id="KW-0479">Metal-binding</keyword>
<proteinExistence type="predicted"/>
<dbReference type="GeneID" id="56039481"/>
<organism evidence="7 8">
    <name type="scientific">Halorarum salinum</name>
    <dbReference type="NCBI Taxonomy" id="2743089"/>
    <lineage>
        <taxon>Archaea</taxon>
        <taxon>Methanobacteriati</taxon>
        <taxon>Methanobacteriota</taxon>
        <taxon>Stenosarchaea group</taxon>
        <taxon>Halobacteria</taxon>
        <taxon>Halobacteriales</taxon>
        <taxon>Haloferacaceae</taxon>
        <taxon>Halorarum</taxon>
    </lineage>
</organism>
<dbReference type="Gene3D" id="2.60.40.10">
    <property type="entry name" value="Immunoglobulins"/>
    <property type="match status" value="1"/>
</dbReference>
<dbReference type="PANTHER" id="PTHR37326:SF1">
    <property type="entry name" value="BLL3975 PROTEIN"/>
    <property type="match status" value="1"/>
</dbReference>
<gene>
    <name evidence="7" type="ORF">HUG12_18440</name>
</gene>
<dbReference type="SUPFAM" id="SSF53187">
    <property type="entry name" value="Zn-dependent exopeptidases"/>
    <property type="match status" value="1"/>
</dbReference>
<dbReference type="InterPro" id="IPR035986">
    <property type="entry name" value="PKD_dom_sf"/>
</dbReference>
<evidence type="ECO:0000256" key="3">
    <source>
        <dbReference type="ARBA" id="ARBA00022801"/>
    </source>
</evidence>
<dbReference type="PANTHER" id="PTHR37326">
    <property type="entry name" value="BLL3975 PROTEIN"/>
    <property type="match status" value="1"/>
</dbReference>
<evidence type="ECO:0000256" key="5">
    <source>
        <dbReference type="SAM" id="MobiDB-lite"/>
    </source>
</evidence>
<reference evidence="7 8" key="1">
    <citation type="submission" date="2020-06" db="EMBL/GenBank/DDBJ databases">
        <title>NJ-3-1, isolated from saline soil.</title>
        <authorList>
            <person name="Cui H.L."/>
            <person name="Shi X."/>
        </authorList>
    </citation>
    <scope>NUCLEOTIDE SEQUENCE [LARGE SCALE GENOMIC DNA]</scope>
    <source>
        <strain evidence="7 8">NJ-3-1</strain>
    </source>
</reference>
<keyword evidence="4" id="KW-0862">Zinc</keyword>
<dbReference type="Pfam" id="PF18911">
    <property type="entry name" value="PKD_4"/>
    <property type="match status" value="1"/>
</dbReference>
<dbReference type="SMART" id="SM00089">
    <property type="entry name" value="PKD"/>
    <property type="match status" value="1"/>
</dbReference>
<comment type="cofactor">
    <cofactor evidence="1">
        <name>Zn(2+)</name>
        <dbReference type="ChEBI" id="CHEBI:29105"/>
    </cofactor>
</comment>
<protein>
    <submittedName>
        <fullName evidence="7">Succinylglutamate desuccinylase/aspartoacylase family protein</fullName>
    </submittedName>
</protein>
<evidence type="ECO:0000313" key="7">
    <source>
        <dbReference type="EMBL" id="QLG63598.1"/>
    </source>
</evidence>
<dbReference type="EMBL" id="CP058579">
    <property type="protein sequence ID" value="QLG63598.1"/>
    <property type="molecule type" value="Genomic_DNA"/>
</dbReference>
<dbReference type="InterPro" id="IPR022409">
    <property type="entry name" value="PKD/Chitinase_dom"/>
</dbReference>
<dbReference type="GO" id="GO:0016788">
    <property type="term" value="F:hydrolase activity, acting on ester bonds"/>
    <property type="evidence" value="ECO:0007669"/>
    <property type="project" value="InterPro"/>
</dbReference>
<evidence type="ECO:0000256" key="4">
    <source>
        <dbReference type="ARBA" id="ARBA00022833"/>
    </source>
</evidence>
<keyword evidence="3" id="KW-0378">Hydrolase</keyword>